<dbReference type="SUPFAM" id="SSF57783">
    <property type="entry name" value="Zinc beta-ribbon"/>
    <property type="match status" value="1"/>
</dbReference>
<dbReference type="SUPFAM" id="SSF56731">
    <property type="entry name" value="DNA primase core"/>
    <property type="match status" value="1"/>
</dbReference>
<organism evidence="16 17">
    <name type="scientific">Shouchella lonarensis</name>
    <dbReference type="NCBI Taxonomy" id="1464122"/>
    <lineage>
        <taxon>Bacteria</taxon>
        <taxon>Bacillati</taxon>
        <taxon>Bacillota</taxon>
        <taxon>Bacilli</taxon>
        <taxon>Bacillales</taxon>
        <taxon>Bacillaceae</taxon>
        <taxon>Shouchella</taxon>
    </lineage>
</organism>
<evidence type="ECO:0000256" key="3">
    <source>
        <dbReference type="ARBA" id="ARBA00022679"/>
    </source>
</evidence>
<keyword evidence="5 12" id="KW-0235">DNA replication</keyword>
<dbReference type="OrthoDB" id="9803773at2"/>
<dbReference type="Gene3D" id="3.90.980.10">
    <property type="entry name" value="DNA primase, catalytic core, N-terminal domain"/>
    <property type="match status" value="1"/>
</dbReference>
<evidence type="ECO:0000256" key="8">
    <source>
        <dbReference type="ARBA" id="ARBA00022833"/>
    </source>
</evidence>
<evidence type="ECO:0000313" key="16">
    <source>
        <dbReference type="EMBL" id="SDC31724.1"/>
    </source>
</evidence>
<dbReference type="GO" id="GO:0008270">
    <property type="term" value="F:zinc ion binding"/>
    <property type="evidence" value="ECO:0007669"/>
    <property type="project" value="UniProtKB-UniRule"/>
</dbReference>
<dbReference type="GO" id="GO:0005524">
    <property type="term" value="F:ATP binding"/>
    <property type="evidence" value="ECO:0007669"/>
    <property type="project" value="InterPro"/>
</dbReference>
<dbReference type="InterPro" id="IPR034151">
    <property type="entry name" value="TOPRIM_DnaG_bac"/>
</dbReference>
<keyword evidence="3 12" id="KW-0808">Transferase</keyword>
<evidence type="ECO:0000256" key="5">
    <source>
        <dbReference type="ARBA" id="ARBA00022705"/>
    </source>
</evidence>
<evidence type="ECO:0000256" key="7">
    <source>
        <dbReference type="ARBA" id="ARBA00022771"/>
    </source>
</evidence>
<dbReference type="PROSITE" id="PS50880">
    <property type="entry name" value="TOPRIM"/>
    <property type="match status" value="1"/>
</dbReference>
<dbReference type="Gene3D" id="1.10.860.10">
    <property type="entry name" value="DNAb Helicase, Chain A"/>
    <property type="match status" value="1"/>
</dbReference>
<dbReference type="GO" id="GO:0003899">
    <property type="term" value="F:DNA-directed RNA polymerase activity"/>
    <property type="evidence" value="ECO:0007669"/>
    <property type="project" value="UniProtKB-UniRule"/>
</dbReference>
<sequence length="605" mass="68499">MVDKIQDEQLAEIRRANDIVEVIGEYVQLTKQGRGHSGLCPFHHEKTPSFSVSSEKQLYHCFGCGAGGNVFTFLQEIEGWHFTEAAHHLARRARIALPEATKNTTHKTSMHADLQVMKEAHTLAAETYHNVLRMTEEGAPGRVYAEERKLSAAQLEHFQIGYAPDHWEALTTIFSNKKWSLSLMAQCGLLSARKQAEGYYDLFRHRLMFPVKDGKGQVIAFGGRAIGADQPKYLNSPETPLFQKGKTLFNLHDARSGMRQRDQVILFEGAFDVIAAWQTGVTNAVATFGTALTIEQATLLRRNVSQVVLCYDGDQAGLEATRKAISVLEGVGCEVKICLLPDGLDPDGFIAHHGAQSFRLHLEKELMSVMMFRMHDRRIGKNLQNEGDRLRYIEEVMRDLAKYPQAVTREYYMRQLADEFGLSIEVLREEQTRFRKEVAQAKRKEENSFATAPSERKSNIRLPAAYVQAERALLGYMLRDIEMVWRVSTQLTGQFNIDAHQALYAYLLSFVSRTPGANMDLFIAELEDRDLARLAAELLVQPLEEPCSDEAFRDYIKRIEQYPKWAQLLAQKQAIKQAEDPVAAAKLAQALQEESLRLKNEFASS</sequence>
<comment type="cofactor">
    <cofactor evidence="12 13 14">
        <name>Zn(2+)</name>
        <dbReference type="ChEBI" id="CHEBI:29105"/>
    </cofactor>
    <text evidence="12 13 14">Binds 1 zinc ion per monomer.</text>
</comment>
<dbReference type="Pfam" id="PF00772">
    <property type="entry name" value="DnaB"/>
    <property type="match status" value="1"/>
</dbReference>
<dbReference type="GO" id="GO:0005737">
    <property type="term" value="C:cytoplasm"/>
    <property type="evidence" value="ECO:0007669"/>
    <property type="project" value="TreeGrafter"/>
</dbReference>
<dbReference type="FunFam" id="3.90.580.10:FF:000001">
    <property type="entry name" value="DNA primase"/>
    <property type="match status" value="1"/>
</dbReference>
<dbReference type="NCBIfam" id="TIGR01391">
    <property type="entry name" value="dnaG"/>
    <property type="match status" value="1"/>
</dbReference>
<dbReference type="EMBL" id="FMYM01000007">
    <property type="protein sequence ID" value="SDC31724.1"/>
    <property type="molecule type" value="Genomic_DNA"/>
</dbReference>
<comment type="domain">
    <text evidence="12">Contains an N-terminal zinc-binding domain, a central core domain that contains the primase activity, and a C-terminal DnaB-binding domain.</text>
</comment>
<dbReference type="InterPro" id="IPR037068">
    <property type="entry name" value="DNA_primase_core_N_sf"/>
</dbReference>
<keyword evidence="8 12" id="KW-0862">Zinc</keyword>
<dbReference type="PIRSF" id="PIRSF002811">
    <property type="entry name" value="DnaG"/>
    <property type="match status" value="1"/>
</dbReference>
<dbReference type="SMART" id="SM00400">
    <property type="entry name" value="ZnF_CHCC"/>
    <property type="match status" value="1"/>
</dbReference>
<keyword evidence="10 12" id="KW-0238">DNA-binding</keyword>
<evidence type="ECO:0000259" key="15">
    <source>
        <dbReference type="PROSITE" id="PS50880"/>
    </source>
</evidence>
<keyword evidence="7 12" id="KW-0863">Zinc-finger</keyword>
<keyword evidence="6 12" id="KW-0479">Metal-binding</keyword>
<dbReference type="InterPro" id="IPR036977">
    <property type="entry name" value="DNA_primase_Znf_CHC2"/>
</dbReference>
<dbReference type="Pfam" id="PF08275">
    <property type="entry name" value="DNAG_N"/>
    <property type="match status" value="1"/>
</dbReference>
<dbReference type="STRING" id="1464122.SAMN05421737_10768"/>
<dbReference type="Pfam" id="PF10410">
    <property type="entry name" value="DnaB_bind"/>
    <property type="match status" value="1"/>
</dbReference>
<dbReference type="InterPro" id="IPR013264">
    <property type="entry name" value="DNAG_N"/>
</dbReference>
<dbReference type="InterPro" id="IPR006171">
    <property type="entry name" value="TOPRIM_dom"/>
</dbReference>
<dbReference type="PANTHER" id="PTHR30313">
    <property type="entry name" value="DNA PRIMASE"/>
    <property type="match status" value="1"/>
</dbReference>
<dbReference type="InterPro" id="IPR036185">
    <property type="entry name" value="DNA_heli_DnaB-like_N_sf"/>
</dbReference>
<comment type="function">
    <text evidence="12 13">RNA polymerase that catalyzes the synthesis of short RNA molecules used as primers for DNA polymerase during DNA replication.</text>
</comment>
<dbReference type="Pfam" id="PF01807">
    <property type="entry name" value="Zn_ribbon_DnaG"/>
    <property type="match status" value="1"/>
</dbReference>
<proteinExistence type="inferred from homology"/>
<dbReference type="InterPro" id="IPR002694">
    <property type="entry name" value="Znf_CHC2"/>
</dbReference>
<dbReference type="PANTHER" id="PTHR30313:SF2">
    <property type="entry name" value="DNA PRIMASE"/>
    <property type="match status" value="1"/>
</dbReference>
<dbReference type="InterPro" id="IPR019475">
    <property type="entry name" value="DNA_primase_DnaB-bd"/>
</dbReference>
<evidence type="ECO:0000256" key="2">
    <source>
        <dbReference type="ARBA" id="ARBA00022515"/>
    </source>
</evidence>
<evidence type="ECO:0000256" key="9">
    <source>
        <dbReference type="ARBA" id="ARBA00022842"/>
    </source>
</evidence>
<name>A0A1G6KL87_9BACI</name>
<dbReference type="CDD" id="cd03364">
    <property type="entry name" value="TOPRIM_DnaG_primases"/>
    <property type="match status" value="1"/>
</dbReference>
<dbReference type="FunFam" id="3.90.980.10:FF:000001">
    <property type="entry name" value="DNA primase"/>
    <property type="match status" value="1"/>
</dbReference>
<evidence type="ECO:0000313" key="17">
    <source>
        <dbReference type="Proteomes" id="UP000242662"/>
    </source>
</evidence>
<dbReference type="AlphaFoldDB" id="A0A1G6KL87"/>
<dbReference type="GO" id="GO:0003677">
    <property type="term" value="F:DNA binding"/>
    <property type="evidence" value="ECO:0007669"/>
    <property type="project" value="UniProtKB-KW"/>
</dbReference>
<dbReference type="SMART" id="SM00493">
    <property type="entry name" value="TOPRIM"/>
    <property type="match status" value="1"/>
</dbReference>
<dbReference type="GO" id="GO:1990077">
    <property type="term" value="C:primosome complex"/>
    <property type="evidence" value="ECO:0007669"/>
    <property type="project" value="UniProtKB-KW"/>
</dbReference>
<feature type="zinc finger region" description="CHC2-type" evidence="12 14">
    <location>
        <begin position="40"/>
        <end position="64"/>
    </location>
</feature>
<keyword evidence="9" id="KW-0460">Magnesium</keyword>
<dbReference type="InterPro" id="IPR016136">
    <property type="entry name" value="DNA_helicase_N/primase_C"/>
</dbReference>
<accession>A0A1G6KL87</accession>
<protein>
    <recommendedName>
        <fullName evidence="12 13">DNA primase</fullName>
        <ecNumber evidence="12">2.7.7.101</ecNumber>
    </recommendedName>
</protein>
<dbReference type="Gene3D" id="3.90.580.10">
    <property type="entry name" value="Zinc finger, CHC2-type domain"/>
    <property type="match status" value="1"/>
</dbReference>
<comment type="catalytic activity">
    <reaction evidence="12">
        <text>ssDNA + n NTP = ssDNA/pppN(pN)n-1 hybrid + (n-1) diphosphate.</text>
        <dbReference type="EC" id="2.7.7.101"/>
    </reaction>
</comment>
<evidence type="ECO:0000256" key="14">
    <source>
        <dbReference type="PIRSR" id="PIRSR002811-1"/>
    </source>
</evidence>
<comment type="subunit">
    <text evidence="12">Monomer. Interacts with DnaB.</text>
</comment>
<evidence type="ECO:0000256" key="13">
    <source>
        <dbReference type="PIRNR" id="PIRNR002811"/>
    </source>
</evidence>
<dbReference type="GO" id="GO:0006269">
    <property type="term" value="P:DNA replication, synthesis of primer"/>
    <property type="evidence" value="ECO:0007669"/>
    <property type="project" value="UniProtKB-UniRule"/>
</dbReference>
<evidence type="ECO:0000256" key="12">
    <source>
        <dbReference type="HAMAP-Rule" id="MF_00974"/>
    </source>
</evidence>
<dbReference type="GO" id="GO:0003678">
    <property type="term" value="F:DNA helicase activity"/>
    <property type="evidence" value="ECO:0007669"/>
    <property type="project" value="InterPro"/>
</dbReference>
<evidence type="ECO:0000256" key="6">
    <source>
        <dbReference type="ARBA" id="ARBA00022723"/>
    </source>
</evidence>
<evidence type="ECO:0000256" key="1">
    <source>
        <dbReference type="ARBA" id="ARBA00022478"/>
    </source>
</evidence>
<dbReference type="HAMAP" id="MF_00974">
    <property type="entry name" value="DNA_primase_DnaG"/>
    <property type="match status" value="1"/>
</dbReference>
<dbReference type="InterPro" id="IPR007693">
    <property type="entry name" value="DNA_helicase_DnaB-like_N"/>
</dbReference>
<dbReference type="GO" id="GO:0000428">
    <property type="term" value="C:DNA-directed RNA polymerase complex"/>
    <property type="evidence" value="ECO:0007669"/>
    <property type="project" value="UniProtKB-KW"/>
</dbReference>
<dbReference type="Gene3D" id="3.40.1360.10">
    <property type="match status" value="1"/>
</dbReference>
<comment type="similarity">
    <text evidence="12 13">Belongs to the DnaG primase family.</text>
</comment>
<dbReference type="InterPro" id="IPR006295">
    <property type="entry name" value="DNA_primase_DnaG"/>
</dbReference>
<evidence type="ECO:0000256" key="11">
    <source>
        <dbReference type="ARBA" id="ARBA00023163"/>
    </source>
</evidence>
<keyword evidence="11 12" id="KW-0804">Transcription</keyword>
<dbReference type="Proteomes" id="UP000242662">
    <property type="component" value="Unassembled WGS sequence"/>
</dbReference>
<feature type="domain" description="Toprim" evidence="15">
    <location>
        <begin position="262"/>
        <end position="343"/>
    </location>
</feature>
<keyword evidence="17" id="KW-1185">Reference proteome</keyword>
<gene>
    <name evidence="12" type="primary">dnaG</name>
    <name evidence="16" type="ORF">SAMN05421737_10768</name>
</gene>
<evidence type="ECO:0000256" key="4">
    <source>
        <dbReference type="ARBA" id="ARBA00022695"/>
    </source>
</evidence>
<evidence type="ECO:0000256" key="10">
    <source>
        <dbReference type="ARBA" id="ARBA00023125"/>
    </source>
</evidence>
<reference evidence="17" key="1">
    <citation type="submission" date="2016-09" db="EMBL/GenBank/DDBJ databases">
        <authorList>
            <person name="Varghese N."/>
            <person name="Submissions S."/>
        </authorList>
    </citation>
    <scope>NUCLEOTIDE SEQUENCE [LARGE SCALE GENOMIC DNA]</scope>
    <source>
        <strain evidence="17">25nlg</strain>
    </source>
</reference>
<keyword evidence="4 12" id="KW-0548">Nucleotidyltransferase</keyword>
<dbReference type="EC" id="2.7.7.101" evidence="12"/>
<keyword evidence="2 12" id="KW-0639">Primosome</keyword>
<dbReference type="InterPro" id="IPR030846">
    <property type="entry name" value="DnaG_bac"/>
</dbReference>
<keyword evidence="1 12" id="KW-0240">DNA-directed RNA polymerase</keyword>
<dbReference type="Pfam" id="PF13155">
    <property type="entry name" value="Toprim_2"/>
    <property type="match status" value="1"/>
</dbReference>
<dbReference type="InterPro" id="IPR050219">
    <property type="entry name" value="DnaG_primase"/>
</dbReference>
<dbReference type="RefSeq" id="WP_090775892.1">
    <property type="nucleotide sequence ID" value="NZ_FMYM01000007.1"/>
</dbReference>
<dbReference type="SUPFAM" id="SSF48024">
    <property type="entry name" value="N-terminal domain of DnaB helicase"/>
    <property type="match status" value="1"/>
</dbReference>